<sequence>MGPFRFPKRRPARPGTVALATDHARQVNVLRDNYAPIYFTSAPTPTRSLRQLPQGPKDFSGRTDHITAVESLTGDDGPGPHVIDLYGTPGVGKSALAVHMAHRLAGRFDEVQLYADLGEQNGEPPTAAQILQRFVADLDPATLSVPVGAQDLPQRYRSLLAGRRCLILLDNAQSADQVADLIPATATCLVIVTSRVPLSAIDGVLLHHLDLMSEAESLTLLAEVSQRHWPGTDDENAARTLVQQCGRLPLALRIAGALLKRKRHWTVGKLADVLTDERTRLAKLADGSLDVRGSFEISYRGLHEAEAHAFRVLSRLPLSRFEARHAGVFLQVPEARAEELLELLVDAQLVETSDGVHFRYHDLLKLFAREYCETTGDDPDGEHVARFLDVYTSDFLESYRSRLLDSQWSGVFPVAFPGHERRLSAPDELYIPQRLTPTEGTWSGARHAPWQGVAAEHRKVLVLGGAGTGKTVLADRICYEVAARHDGGRLDVAFTVPLRLRAGQPRPLERLIADSVGLRHDLEMSYETLELLLTERRTLIIFDGLDELSVRERDRAQVDVARFCVRYPRAEVVVFSRPGASVSGLVASGFAPHAIDAFAPGDVRTYLSQWARATHMLPSDAERLFTEVTSSPEVTDWLTTPLLLAQLAAVYERHGHLPHRLIDLYDSTYTLLFGGREEYRGISRSALRPEELGQIVCRLAYRFVIRPGGSPDMAGHEFAAALRRALRHTLPESYGSGLANELLALFSESDFPVRPAPATASDTEPRWTLVRDPFGQYLAARYIARYSREWEVVDTVRRRVMKAVRATGFVEGAVHTVRLLDERVPSAADQLVTALEHELGRTGDPDVRKSLEQILNKLRAAP</sequence>
<dbReference type="InterPro" id="IPR003593">
    <property type="entry name" value="AAA+_ATPase"/>
</dbReference>
<dbReference type="Gene3D" id="3.40.50.300">
    <property type="entry name" value="P-loop containing nucleotide triphosphate hydrolases"/>
    <property type="match status" value="2"/>
</dbReference>
<dbReference type="PRINTS" id="PR00364">
    <property type="entry name" value="DISEASERSIST"/>
</dbReference>
<evidence type="ECO:0000313" key="3">
    <source>
        <dbReference type="Proteomes" id="UP000657574"/>
    </source>
</evidence>
<dbReference type="Gene3D" id="1.10.8.430">
    <property type="entry name" value="Helical domain of apoptotic protease-activating factors"/>
    <property type="match status" value="1"/>
</dbReference>
<evidence type="ECO:0000259" key="1">
    <source>
        <dbReference type="PROSITE" id="PS50837"/>
    </source>
</evidence>
<dbReference type="SUPFAM" id="SSF52540">
    <property type="entry name" value="P-loop containing nucleoside triphosphate hydrolases"/>
    <property type="match status" value="2"/>
</dbReference>
<dbReference type="PROSITE" id="PS50837">
    <property type="entry name" value="NACHT"/>
    <property type="match status" value="1"/>
</dbReference>
<dbReference type="InterPro" id="IPR042197">
    <property type="entry name" value="Apaf_helical"/>
</dbReference>
<keyword evidence="3" id="KW-1185">Reference proteome</keyword>
<dbReference type="EMBL" id="BMQA01000075">
    <property type="protein sequence ID" value="GGJ63145.1"/>
    <property type="molecule type" value="Genomic_DNA"/>
</dbReference>
<protein>
    <recommendedName>
        <fullName evidence="1">NACHT domain-containing protein</fullName>
    </recommendedName>
</protein>
<dbReference type="PANTHER" id="PTHR47691:SF3">
    <property type="entry name" value="HTH-TYPE TRANSCRIPTIONAL REGULATOR RV0890C-RELATED"/>
    <property type="match status" value="1"/>
</dbReference>
<dbReference type="GO" id="GO:0043531">
    <property type="term" value="F:ADP binding"/>
    <property type="evidence" value="ECO:0007669"/>
    <property type="project" value="InterPro"/>
</dbReference>
<dbReference type="PANTHER" id="PTHR47691">
    <property type="entry name" value="REGULATOR-RELATED"/>
    <property type="match status" value="1"/>
</dbReference>
<name>A0A917P5T5_9ACTN</name>
<organism evidence="2 3">
    <name type="scientific">Streptomyces brasiliensis</name>
    <dbReference type="NCBI Taxonomy" id="1954"/>
    <lineage>
        <taxon>Bacteria</taxon>
        <taxon>Bacillati</taxon>
        <taxon>Actinomycetota</taxon>
        <taxon>Actinomycetes</taxon>
        <taxon>Kitasatosporales</taxon>
        <taxon>Streptomycetaceae</taxon>
        <taxon>Streptomyces</taxon>
    </lineage>
</organism>
<reference evidence="2" key="1">
    <citation type="journal article" date="2014" name="Int. J. Syst. Evol. Microbiol.">
        <title>Complete genome sequence of Corynebacterium casei LMG S-19264T (=DSM 44701T), isolated from a smear-ripened cheese.</title>
        <authorList>
            <consortium name="US DOE Joint Genome Institute (JGI-PGF)"/>
            <person name="Walter F."/>
            <person name="Albersmeier A."/>
            <person name="Kalinowski J."/>
            <person name="Ruckert C."/>
        </authorList>
    </citation>
    <scope>NUCLEOTIDE SEQUENCE</scope>
    <source>
        <strain evidence="2">JCM 3086</strain>
    </source>
</reference>
<dbReference type="AlphaFoldDB" id="A0A917P5T5"/>
<dbReference type="Proteomes" id="UP000657574">
    <property type="component" value="Unassembled WGS sequence"/>
</dbReference>
<dbReference type="InterPro" id="IPR027417">
    <property type="entry name" value="P-loop_NTPase"/>
</dbReference>
<dbReference type="SMART" id="SM00382">
    <property type="entry name" value="AAA"/>
    <property type="match status" value="2"/>
</dbReference>
<dbReference type="InterPro" id="IPR007111">
    <property type="entry name" value="NACHT_NTPase"/>
</dbReference>
<dbReference type="InterPro" id="IPR002182">
    <property type="entry name" value="NB-ARC"/>
</dbReference>
<comment type="caution">
    <text evidence="2">The sequence shown here is derived from an EMBL/GenBank/DDBJ whole genome shotgun (WGS) entry which is preliminary data.</text>
</comment>
<proteinExistence type="predicted"/>
<dbReference type="Pfam" id="PF00931">
    <property type="entry name" value="NB-ARC"/>
    <property type="match status" value="1"/>
</dbReference>
<accession>A0A917P5T5</accession>
<feature type="domain" description="NACHT" evidence="1">
    <location>
        <begin position="458"/>
        <end position="580"/>
    </location>
</feature>
<gene>
    <name evidence="2" type="ORF">GCM10010121_087310</name>
</gene>
<evidence type="ECO:0000313" key="2">
    <source>
        <dbReference type="EMBL" id="GGJ63145.1"/>
    </source>
</evidence>
<dbReference type="Pfam" id="PF05729">
    <property type="entry name" value="NACHT"/>
    <property type="match status" value="1"/>
</dbReference>
<reference evidence="2" key="2">
    <citation type="submission" date="2020-09" db="EMBL/GenBank/DDBJ databases">
        <authorList>
            <person name="Sun Q."/>
            <person name="Ohkuma M."/>
        </authorList>
    </citation>
    <scope>NUCLEOTIDE SEQUENCE</scope>
    <source>
        <strain evidence="2">JCM 3086</strain>
    </source>
</reference>